<sequence length="418" mass="48429">MEESRICRVGVKPDMLHHCQSNDIPQCNDSNYGSTSNKHSVEEDESSNITAKSRDLLSPVYCTQESREEPPGPGAGADPSGGQQDSECRRNKEKNLGKEVLLLMQALNTLSTPEEKLAALCKKYADLLEESRNVQKQMKILQKKQAQIVKEKVHLQREHSKAILARSKLESLCRELQRHSKTLKHVGKVFKHKELQQHLVDAKLQQTTQLIKKADEKHQREREFLLKEATESRHKYEEMNQQEVQLKQQLSLYMDKFEEFQTTMAKSNELFTTFRQEMEKMTKKMKKLEKEVIMWRTKWENNNKILLEMAEEKTVCDKKYKLFQIKLERLEKLYRALQMERNELTEKVQVLREQLSVKTSDVDLATPIIQPCSALDSQKEVITHSKRSPGGKLGVESKGTNETKCSLNDPFYVISSGH</sequence>
<dbReference type="RefSeq" id="XP_070318231.1">
    <property type="nucleotide sequence ID" value="XM_070462130.1"/>
</dbReference>
<keyword evidence="4" id="KW-1185">Reference proteome</keyword>
<name>A0ABM4HRM9_ODOVR</name>
<dbReference type="PANTHER" id="PTHR16127">
    <property type="entry name" value="TAXILIN"/>
    <property type="match status" value="1"/>
</dbReference>
<dbReference type="PANTHER" id="PTHR16127:SF14">
    <property type="entry name" value="GAMMA-TAXILIN"/>
    <property type="match status" value="1"/>
</dbReference>
<feature type="compositionally biased region" description="Low complexity" evidence="3">
    <location>
        <begin position="76"/>
        <end position="85"/>
    </location>
</feature>
<feature type="coiled-coil region" evidence="2">
    <location>
        <begin position="117"/>
        <end position="144"/>
    </location>
</feature>
<dbReference type="GeneID" id="110152764"/>
<evidence type="ECO:0000256" key="2">
    <source>
        <dbReference type="SAM" id="Coils"/>
    </source>
</evidence>
<proteinExistence type="inferred from homology"/>
<dbReference type="InterPro" id="IPR026183">
    <property type="entry name" value="Taxilin_fam"/>
</dbReference>
<feature type="compositionally biased region" description="Polar residues" evidence="3">
    <location>
        <begin position="24"/>
        <end position="38"/>
    </location>
</feature>
<keyword evidence="2" id="KW-0175">Coiled coil</keyword>
<reference evidence="4" key="1">
    <citation type="journal article" date="2022" name="J. Hered.">
        <title>A De Novo Chromosome-Level Genome Assembly of the White-Tailed Deer, Odocoileus Virginianus.</title>
        <authorList>
            <person name="London E.W."/>
            <person name="Roca A.L."/>
            <person name="Novakofski J.E."/>
            <person name="Mateus-Pinilla N.E."/>
        </authorList>
    </citation>
    <scope>NUCLEOTIDE SEQUENCE [LARGE SCALE GENOMIC DNA]</scope>
</reference>
<evidence type="ECO:0000256" key="1">
    <source>
        <dbReference type="ARBA" id="ARBA00009550"/>
    </source>
</evidence>
<feature type="region of interest" description="Disordered" evidence="3">
    <location>
        <begin position="24"/>
        <end position="88"/>
    </location>
</feature>
<organism evidence="4 5">
    <name type="scientific">Odocoileus virginianus</name>
    <name type="common">White-tailed deer</name>
    <dbReference type="NCBI Taxonomy" id="9874"/>
    <lineage>
        <taxon>Eukaryota</taxon>
        <taxon>Metazoa</taxon>
        <taxon>Chordata</taxon>
        <taxon>Craniata</taxon>
        <taxon>Vertebrata</taxon>
        <taxon>Euteleostomi</taxon>
        <taxon>Mammalia</taxon>
        <taxon>Eutheria</taxon>
        <taxon>Laurasiatheria</taxon>
        <taxon>Artiodactyla</taxon>
        <taxon>Ruminantia</taxon>
        <taxon>Pecora</taxon>
        <taxon>Cervidae</taxon>
        <taxon>Odocoileinae</taxon>
        <taxon>Odocoileus</taxon>
    </lineage>
</organism>
<dbReference type="Proteomes" id="UP001652640">
    <property type="component" value="Chromosome Y"/>
</dbReference>
<accession>A0ABM4HRM9</accession>
<feature type="coiled-coil region" evidence="2">
    <location>
        <begin position="222"/>
        <end position="354"/>
    </location>
</feature>
<protein>
    <submittedName>
        <fullName evidence="5">Gamma-taxilin isoform X3</fullName>
    </submittedName>
</protein>
<evidence type="ECO:0000313" key="4">
    <source>
        <dbReference type="Proteomes" id="UP001652640"/>
    </source>
</evidence>
<reference evidence="5" key="2">
    <citation type="submission" date="2025-08" db="UniProtKB">
        <authorList>
            <consortium name="RefSeq"/>
        </authorList>
    </citation>
    <scope>IDENTIFICATION</scope>
    <source>
        <tissue evidence="5">Tongue muscle</tissue>
    </source>
</reference>
<dbReference type="Pfam" id="PF09728">
    <property type="entry name" value="Taxilin"/>
    <property type="match status" value="1"/>
</dbReference>
<gene>
    <name evidence="5" type="primary">TXLNG</name>
</gene>
<comment type="similarity">
    <text evidence="1">Belongs to the taxilin family.</text>
</comment>
<evidence type="ECO:0000256" key="3">
    <source>
        <dbReference type="SAM" id="MobiDB-lite"/>
    </source>
</evidence>
<evidence type="ECO:0000313" key="5">
    <source>
        <dbReference type="RefSeq" id="XP_070318231.1"/>
    </source>
</evidence>